<proteinExistence type="predicted"/>
<dbReference type="EMBL" id="PECL01000011">
    <property type="protein sequence ID" value="TEA01323.1"/>
    <property type="molecule type" value="Genomic_DNA"/>
</dbReference>
<name>A0A4R8SQD6_9MYCO</name>
<comment type="caution">
    <text evidence="1">The sequence shown here is derived from an EMBL/GenBank/DDBJ whole genome shotgun (WGS) entry which is preliminary data.</text>
</comment>
<organism evidence="1 2">
    <name type="scientific">Mycobacteroides salmoniphilum</name>
    <dbReference type="NCBI Taxonomy" id="404941"/>
    <lineage>
        <taxon>Bacteria</taxon>
        <taxon>Bacillati</taxon>
        <taxon>Actinomycetota</taxon>
        <taxon>Actinomycetes</taxon>
        <taxon>Mycobacteriales</taxon>
        <taxon>Mycobacteriaceae</taxon>
        <taxon>Mycobacteroides</taxon>
    </lineage>
</organism>
<evidence type="ECO:0000313" key="1">
    <source>
        <dbReference type="EMBL" id="TEA01323.1"/>
    </source>
</evidence>
<accession>A0A4R8SQD6</accession>
<dbReference type="Proteomes" id="UP000294604">
    <property type="component" value="Unassembled WGS sequence"/>
</dbReference>
<evidence type="ECO:0000313" key="2">
    <source>
        <dbReference type="Proteomes" id="UP000294604"/>
    </source>
</evidence>
<gene>
    <name evidence="1" type="ORF">CCUG60884_03804</name>
</gene>
<reference evidence="1 2" key="1">
    <citation type="journal article" date="2019" name="Sci. Rep.">
        <title>Extended insight into the Mycobacterium chelonae-abscessus complex through whole genome sequencing of Mycobacterium salmoniphilum outbreak and Mycobacterium salmoniphilum-like strains.</title>
        <authorList>
            <person name="Behra P.R.K."/>
            <person name="Das S."/>
            <person name="Pettersson B.M.F."/>
            <person name="Shirreff L."/>
            <person name="DuCote T."/>
            <person name="Jacobsson K.G."/>
            <person name="Ennis D.G."/>
            <person name="Kirsebom L.A."/>
        </authorList>
    </citation>
    <scope>NUCLEOTIDE SEQUENCE [LARGE SCALE GENOMIC DNA]</scope>
    <source>
        <strain evidence="1 2">CCUG 60884</strain>
    </source>
</reference>
<dbReference type="AlphaFoldDB" id="A0A4R8SQD6"/>
<sequence length="143" mass="15606">MYQWTVGVFGLQVGDRDELTLGQLDDIVAPVDNLDLIGFELGDDIAGLVVPVRVEHISRDLGTLEVAAEHRLGFDQQLTPRVWFVGGEVPQLGHVDQLVVDDGRALDSPIADDDPRLGGPVPVGDTGVQAGFDECREFFGQWR</sequence>
<protein>
    <submittedName>
        <fullName evidence="1">Uncharacterized protein</fullName>
    </submittedName>
</protein>